<dbReference type="WBParaSite" id="MCU_009342-RA">
    <property type="protein sequence ID" value="MCU_009342-RA"/>
    <property type="gene ID" value="MCU_009342"/>
</dbReference>
<accession>A0A5K3FNZ4</accession>
<sequence length="87" mass="9953">MINSATTEVGCAYGSCYKNTAFFHRPEYIVCTYRPMEALTSDSKPYEPGISCKKCPKGYGCYRNQCRKKVLIIKQLETPRCVPKSWL</sequence>
<dbReference type="SUPFAM" id="SSF55797">
    <property type="entry name" value="PR-1-like"/>
    <property type="match status" value="1"/>
</dbReference>
<name>A0A5K3FNZ4_MESCO</name>
<dbReference type="AlphaFoldDB" id="A0A5K3FNZ4"/>
<dbReference type="InterPro" id="IPR035940">
    <property type="entry name" value="CAP_sf"/>
</dbReference>
<evidence type="ECO:0000313" key="1">
    <source>
        <dbReference type="WBParaSite" id="MCU_009342-RA"/>
    </source>
</evidence>
<proteinExistence type="predicted"/>
<organism evidence="1">
    <name type="scientific">Mesocestoides corti</name>
    <name type="common">Flatworm</name>
    <dbReference type="NCBI Taxonomy" id="53468"/>
    <lineage>
        <taxon>Eukaryota</taxon>
        <taxon>Metazoa</taxon>
        <taxon>Spiralia</taxon>
        <taxon>Lophotrochozoa</taxon>
        <taxon>Platyhelminthes</taxon>
        <taxon>Cestoda</taxon>
        <taxon>Eucestoda</taxon>
        <taxon>Cyclophyllidea</taxon>
        <taxon>Mesocestoididae</taxon>
        <taxon>Mesocestoides</taxon>
    </lineage>
</organism>
<reference evidence="1" key="1">
    <citation type="submission" date="2019-11" db="UniProtKB">
        <authorList>
            <consortium name="WormBaseParasite"/>
        </authorList>
    </citation>
    <scope>IDENTIFICATION</scope>
</reference>
<protein>
    <submittedName>
        <fullName evidence="1">SCP domain-containing protein</fullName>
    </submittedName>
</protein>
<dbReference type="Gene3D" id="3.40.33.10">
    <property type="entry name" value="CAP"/>
    <property type="match status" value="1"/>
</dbReference>